<dbReference type="InterPro" id="IPR027057">
    <property type="entry name" value="CAXX_Prtase_1"/>
</dbReference>
<keyword evidence="4 12" id="KW-0479">Metal-binding</keyword>
<evidence type="ECO:0000256" key="11">
    <source>
        <dbReference type="PIRSR" id="PIRSR627057-1"/>
    </source>
</evidence>
<dbReference type="InterPro" id="IPR001915">
    <property type="entry name" value="Peptidase_M48"/>
</dbReference>
<feature type="domain" description="Peptidase M48" evidence="15">
    <location>
        <begin position="211"/>
        <end position="415"/>
    </location>
</feature>
<comment type="cofactor">
    <cofactor evidence="12 13">
        <name>Zn(2+)</name>
        <dbReference type="ChEBI" id="CHEBI:29105"/>
    </cofactor>
    <text evidence="12 13">Binds 1 zinc ion per subunit.</text>
</comment>
<evidence type="ECO:0000256" key="4">
    <source>
        <dbReference type="ARBA" id="ARBA00022723"/>
    </source>
</evidence>
<feature type="active site" description="Proton donor" evidence="11">
    <location>
        <position position="362"/>
    </location>
</feature>
<accession>E1X637</accession>
<feature type="transmembrane region" description="Helical" evidence="14">
    <location>
        <begin position="177"/>
        <end position="197"/>
    </location>
</feature>
<feature type="binding site" evidence="12">
    <location>
        <position position="280"/>
    </location>
    <ligand>
        <name>Zn(2+)</name>
        <dbReference type="ChEBI" id="CHEBI:29105"/>
        <note>catalytic</note>
    </ligand>
</feature>
<keyword evidence="6" id="KW-0256">Endoplasmic reticulum</keyword>
<dbReference type="KEGG" id="bmx:BMS_2595"/>
<dbReference type="GO" id="GO:0046872">
    <property type="term" value="F:metal ion binding"/>
    <property type="evidence" value="ECO:0007669"/>
    <property type="project" value="UniProtKB-KW"/>
</dbReference>
<evidence type="ECO:0000256" key="10">
    <source>
        <dbReference type="ARBA" id="ARBA00023136"/>
    </source>
</evidence>
<protein>
    <submittedName>
        <fullName evidence="17">Integral membrane zinc-metalloprotease</fullName>
    </submittedName>
</protein>
<feature type="binding site" evidence="12">
    <location>
        <position position="358"/>
    </location>
    <ligand>
        <name>Zn(2+)</name>
        <dbReference type="ChEBI" id="CHEBI:29105"/>
        <note>catalytic</note>
    </ligand>
</feature>
<sequence>MQAAEVVTKAFLFFLFTKSLIESYLDNRNRKHILANRNSVPEKFQDQITLEDHQKAADYSIAKIKVSKVFNFIELVILLIWTLGGGIEALDKLSKTLNYSELTTGVIFFAIYMFISLLLGLPQSIYSTFVLEEKFGFNKTTPKTFILDLVKGLILGALIGMPIIYAILWIMNALGTYWWVYAWAFLTLTQFVIIWAYPRFIAPLFNKFSKLEDGEVKDKVEQLLNKTGFESNGLFVMDASIRSSHGNAYFTGFGKNKRIVFFDTLIKNLSADEVTAVLAHELGHFKKRHIIKGLAKSIILSFIGFSILGYLADWLPFFTGHGVQTPSTHAALLLFMMVSGIYTFILIPINAMTSRKYEFEADEFASQYANAKDLITALVKLYKHNASTLTPDPGYSKFYHSHPPALTRVKHLESLIKG</sequence>
<evidence type="ECO:0000256" key="12">
    <source>
        <dbReference type="PIRSR" id="PIRSR627057-2"/>
    </source>
</evidence>
<dbReference type="EMBL" id="FQ312005">
    <property type="protein sequence ID" value="CBW27381.1"/>
    <property type="molecule type" value="Genomic_DNA"/>
</dbReference>
<name>E1X637_HALMS</name>
<feature type="transmembrane region" description="Helical" evidence="14">
    <location>
        <begin position="293"/>
        <end position="311"/>
    </location>
</feature>
<dbReference type="Pfam" id="PF01435">
    <property type="entry name" value="Peptidase_M48"/>
    <property type="match status" value="1"/>
</dbReference>
<dbReference type="eggNOG" id="COG0501">
    <property type="taxonomic scope" value="Bacteria"/>
</dbReference>
<evidence type="ECO:0000256" key="6">
    <source>
        <dbReference type="ARBA" id="ARBA00022824"/>
    </source>
</evidence>
<gene>
    <name evidence="17" type="ordered locus">BMS_2595</name>
</gene>
<dbReference type="AlphaFoldDB" id="E1X637"/>
<feature type="transmembrane region" description="Helical" evidence="14">
    <location>
        <begin position="331"/>
        <end position="349"/>
    </location>
</feature>
<dbReference type="RefSeq" id="WP_014245157.1">
    <property type="nucleotide sequence ID" value="NC_016620.1"/>
</dbReference>
<feature type="transmembrane region" description="Helical" evidence="14">
    <location>
        <begin position="69"/>
        <end position="87"/>
    </location>
</feature>
<evidence type="ECO:0000256" key="8">
    <source>
        <dbReference type="ARBA" id="ARBA00022989"/>
    </source>
</evidence>
<keyword evidence="8 14" id="KW-1133">Transmembrane helix</keyword>
<feature type="active site" evidence="11">
    <location>
        <position position="281"/>
    </location>
</feature>
<dbReference type="CDD" id="cd07343">
    <property type="entry name" value="M48A_Zmpste24p_like"/>
    <property type="match status" value="1"/>
</dbReference>
<reference evidence="18" key="1">
    <citation type="journal article" date="2013" name="ISME J.">
        <title>A small predatory core genome in the divergent marine Bacteriovorax marinus SJ and the terrestrial Bdellovibrio bacteriovorus.</title>
        <authorList>
            <person name="Crossman L.C."/>
            <person name="Chen H."/>
            <person name="Cerdeno-Tarraga A.M."/>
            <person name="Brooks K."/>
            <person name="Quail M.A."/>
            <person name="Pineiro S.A."/>
            <person name="Hobley L."/>
            <person name="Sockett R.E."/>
            <person name="Bentley S.D."/>
            <person name="Parkhill J."/>
            <person name="Williams H.N."/>
            <person name="Stine O.C."/>
        </authorList>
    </citation>
    <scope>NUCLEOTIDE SEQUENCE [LARGE SCALE GENOMIC DNA]</scope>
    <source>
        <strain evidence="18">ATCC BAA-682 / DSM 15412 / SJ</strain>
    </source>
</reference>
<keyword evidence="7 12" id="KW-0862">Zinc</keyword>
<proteinExistence type="inferred from homology"/>
<evidence type="ECO:0000256" key="14">
    <source>
        <dbReference type="SAM" id="Phobius"/>
    </source>
</evidence>
<dbReference type="HOGENOM" id="CLU_025947_1_0_7"/>
<keyword evidence="18" id="KW-1185">Reference proteome</keyword>
<dbReference type="Gene3D" id="3.30.2010.10">
    <property type="entry name" value="Metalloproteases ('zincins'), catalytic domain"/>
    <property type="match status" value="1"/>
</dbReference>
<dbReference type="GO" id="GO:0004222">
    <property type="term" value="F:metalloendopeptidase activity"/>
    <property type="evidence" value="ECO:0007669"/>
    <property type="project" value="InterPro"/>
</dbReference>
<dbReference type="GO" id="GO:0071586">
    <property type="term" value="P:CAAX-box protein processing"/>
    <property type="evidence" value="ECO:0007669"/>
    <property type="project" value="InterPro"/>
</dbReference>
<evidence type="ECO:0000313" key="18">
    <source>
        <dbReference type="Proteomes" id="UP000008963"/>
    </source>
</evidence>
<keyword evidence="2 13" id="KW-0645">Protease</keyword>
<dbReference type="PANTHER" id="PTHR10120">
    <property type="entry name" value="CAAX PRENYL PROTEASE 1"/>
    <property type="match status" value="1"/>
</dbReference>
<dbReference type="OrthoDB" id="9781930at2"/>
<keyword evidence="10 14" id="KW-0472">Membrane</keyword>
<dbReference type="PATRIC" id="fig|862908.3.peg.2478"/>
<dbReference type="FunFam" id="3.30.2010.10:FF:000002">
    <property type="entry name" value="CAAX prenyl protease"/>
    <property type="match status" value="1"/>
</dbReference>
<keyword evidence="3 14" id="KW-0812">Transmembrane</keyword>
<keyword evidence="5 13" id="KW-0378">Hydrolase</keyword>
<evidence type="ECO:0000259" key="15">
    <source>
        <dbReference type="Pfam" id="PF01435"/>
    </source>
</evidence>
<evidence type="ECO:0000256" key="7">
    <source>
        <dbReference type="ARBA" id="ARBA00022833"/>
    </source>
</evidence>
<evidence type="ECO:0000256" key="9">
    <source>
        <dbReference type="ARBA" id="ARBA00023049"/>
    </source>
</evidence>
<evidence type="ECO:0000313" key="17">
    <source>
        <dbReference type="EMBL" id="CBW27381.1"/>
    </source>
</evidence>
<dbReference type="InterPro" id="IPR032456">
    <property type="entry name" value="Peptidase_M48_N"/>
</dbReference>
<dbReference type="Proteomes" id="UP000008963">
    <property type="component" value="Chromosome"/>
</dbReference>
<evidence type="ECO:0000256" key="1">
    <source>
        <dbReference type="ARBA" id="ARBA00004477"/>
    </source>
</evidence>
<dbReference type="STRING" id="862908.BMS_2595"/>
<keyword evidence="9 13" id="KW-0482">Metalloprotease</keyword>
<evidence type="ECO:0000256" key="2">
    <source>
        <dbReference type="ARBA" id="ARBA00022670"/>
    </source>
</evidence>
<organism evidence="17 18">
    <name type="scientific">Halobacteriovorax marinus (strain ATCC BAA-682 / DSM 15412 / SJ)</name>
    <name type="common">Bacteriovorax marinus</name>
    <dbReference type="NCBI Taxonomy" id="862908"/>
    <lineage>
        <taxon>Bacteria</taxon>
        <taxon>Pseudomonadati</taxon>
        <taxon>Bdellovibrionota</taxon>
        <taxon>Bacteriovoracia</taxon>
        <taxon>Bacteriovoracales</taxon>
        <taxon>Halobacteriovoraceae</taxon>
        <taxon>Halobacteriovorax</taxon>
    </lineage>
</organism>
<evidence type="ECO:0000256" key="13">
    <source>
        <dbReference type="RuleBase" id="RU003983"/>
    </source>
</evidence>
<feature type="domain" description="CAAX prenyl protease 1 N-terminal" evidence="16">
    <location>
        <begin position="31"/>
        <end position="207"/>
    </location>
</feature>
<dbReference type="Pfam" id="PF16491">
    <property type="entry name" value="Peptidase_M48_N"/>
    <property type="match status" value="1"/>
</dbReference>
<feature type="transmembrane region" description="Helical" evidence="14">
    <location>
        <begin position="152"/>
        <end position="171"/>
    </location>
</feature>
<comment type="similarity">
    <text evidence="13">Belongs to the peptidase M48 family.</text>
</comment>
<evidence type="ECO:0000256" key="3">
    <source>
        <dbReference type="ARBA" id="ARBA00022692"/>
    </source>
</evidence>
<evidence type="ECO:0000256" key="5">
    <source>
        <dbReference type="ARBA" id="ARBA00022801"/>
    </source>
</evidence>
<feature type="transmembrane region" description="Helical" evidence="14">
    <location>
        <begin position="107"/>
        <end position="131"/>
    </location>
</feature>
<comment type="subcellular location">
    <subcellularLocation>
        <location evidence="1">Endoplasmic reticulum membrane</location>
        <topology evidence="1">Multi-pass membrane protein</topology>
    </subcellularLocation>
</comment>
<evidence type="ECO:0000259" key="16">
    <source>
        <dbReference type="Pfam" id="PF16491"/>
    </source>
</evidence>
<feature type="binding site" evidence="12">
    <location>
        <position position="284"/>
    </location>
    <ligand>
        <name>Zn(2+)</name>
        <dbReference type="ChEBI" id="CHEBI:29105"/>
        <note>catalytic</note>
    </ligand>
</feature>